<name>A0AA46RIC3_9VIRU</name>
<sequence length="37" mass="4137">MKAKTVGIIIGISAIGIISYLIYRKVKKLTIWDIFGL</sequence>
<keyword evidence="1" id="KW-1133">Transmembrane helix</keyword>
<evidence type="ECO:0000313" key="2">
    <source>
        <dbReference type="EMBL" id="UPO70971.1"/>
    </source>
</evidence>
<gene>
    <name evidence="2" type="ORF">11324_00017</name>
</gene>
<keyword evidence="1" id="KW-0812">Transmembrane</keyword>
<protein>
    <submittedName>
        <fullName evidence="2">Uncharacterized protein</fullName>
    </submittedName>
</protein>
<organism evidence="2 3">
    <name type="scientific">Lokiarchaeia virus SkuldV1</name>
    <dbReference type="NCBI Taxonomy" id="3058189"/>
    <lineage>
        <taxon>Viruses</taxon>
        <taxon>Varidnaviria</taxon>
        <taxon>Abadenavirae</taxon>
        <taxon>Produgelaviricota</taxon>
        <taxon>Belvinaviricetes</taxon>
        <taxon>Atroposvirales</taxon>
        <taxon>Skuldviridae</taxon>
        <taxon>Delusorvirus</taxon>
        <taxon>Delusorvirus hikurangiense</taxon>
    </lineage>
</organism>
<accession>A0AA46RIC3</accession>
<evidence type="ECO:0000313" key="3">
    <source>
        <dbReference type="Proteomes" id="UP001157400"/>
    </source>
</evidence>
<keyword evidence="1" id="KW-0472">Membrane</keyword>
<feature type="transmembrane region" description="Helical" evidence="1">
    <location>
        <begin position="6"/>
        <end position="23"/>
    </location>
</feature>
<evidence type="ECO:0000256" key="1">
    <source>
        <dbReference type="SAM" id="Phobius"/>
    </source>
</evidence>
<keyword evidence="3" id="KW-1185">Reference proteome</keyword>
<dbReference type="Proteomes" id="UP001157400">
    <property type="component" value="Segment"/>
</dbReference>
<reference evidence="2" key="1">
    <citation type="submission" date="2021-10" db="EMBL/GenBank/DDBJ databases">
        <authorList>
            <person name="Medvedeva S."/>
            <person name="Sun J."/>
            <person name="Yutin N."/>
            <person name="Koonin E.V."/>
            <person name="Nunoura T."/>
            <person name="Rinke C."/>
            <person name="Krupovic M."/>
        </authorList>
    </citation>
    <scope>NUCLEOTIDE SEQUENCE</scope>
    <source>
        <strain evidence="2">SkuldV1</strain>
    </source>
</reference>
<dbReference type="EMBL" id="OK558607">
    <property type="protein sequence ID" value="UPO70971.1"/>
    <property type="molecule type" value="Genomic_DNA"/>
</dbReference>
<proteinExistence type="predicted"/>